<dbReference type="SUPFAM" id="SSF48452">
    <property type="entry name" value="TPR-like"/>
    <property type="match status" value="1"/>
</dbReference>
<reference evidence="1" key="1">
    <citation type="journal article" date="2020" name="mSystems">
        <title>Genome- and Community-Level Interaction Insights into Carbon Utilization and Element Cycling Functions of Hydrothermarchaeota in Hydrothermal Sediment.</title>
        <authorList>
            <person name="Zhou Z."/>
            <person name="Liu Y."/>
            <person name="Xu W."/>
            <person name="Pan J."/>
            <person name="Luo Z.H."/>
            <person name="Li M."/>
        </authorList>
    </citation>
    <scope>NUCLEOTIDE SEQUENCE [LARGE SCALE GENOMIC DNA]</scope>
    <source>
        <strain evidence="1">SpSt-1217</strain>
    </source>
</reference>
<organism evidence="1">
    <name type="scientific">Mariniphaga anaerophila</name>
    <dbReference type="NCBI Taxonomy" id="1484053"/>
    <lineage>
        <taxon>Bacteria</taxon>
        <taxon>Pseudomonadati</taxon>
        <taxon>Bacteroidota</taxon>
        <taxon>Bacteroidia</taxon>
        <taxon>Marinilabiliales</taxon>
        <taxon>Prolixibacteraceae</taxon>
        <taxon>Mariniphaga</taxon>
    </lineage>
</organism>
<dbReference type="InterPro" id="IPR011990">
    <property type="entry name" value="TPR-like_helical_dom_sf"/>
</dbReference>
<dbReference type="Gene3D" id="1.25.40.10">
    <property type="entry name" value="Tetratricopeptide repeat domain"/>
    <property type="match status" value="1"/>
</dbReference>
<gene>
    <name evidence="1" type="ORF">ENN90_00665</name>
</gene>
<evidence type="ECO:0008006" key="2">
    <source>
        <dbReference type="Google" id="ProtNLM"/>
    </source>
</evidence>
<name>A0A831PJ54_9BACT</name>
<proteinExistence type="predicted"/>
<sequence length="147" mass="17156">MQSNINSFRLTCFLFLLFAGNLVVFAGGQDVSAVRAMQLFDAGNYPEAEKMFRLLLEEDPGNPMLNYYYGASRTENGHYGDHDLQFLENAGKSMIPDRLNYYLGIQHHARNNWEQALRFYNQFRMSVPENEQQRLNLAQKIQQCYEQ</sequence>
<dbReference type="AlphaFoldDB" id="A0A831PJ54"/>
<dbReference type="EMBL" id="DSDK01000038">
    <property type="protein sequence ID" value="HDR50120.1"/>
    <property type="molecule type" value="Genomic_DNA"/>
</dbReference>
<comment type="caution">
    <text evidence="1">The sequence shown here is derived from an EMBL/GenBank/DDBJ whole genome shotgun (WGS) entry which is preliminary data.</text>
</comment>
<protein>
    <recommendedName>
        <fullName evidence="2">Tetratricopeptide repeat-containing protein</fullName>
    </recommendedName>
</protein>
<evidence type="ECO:0000313" key="1">
    <source>
        <dbReference type="EMBL" id="HDR50120.1"/>
    </source>
</evidence>
<accession>A0A831PJ54</accession>
<dbReference type="Proteomes" id="UP000886047">
    <property type="component" value="Unassembled WGS sequence"/>
</dbReference>
<feature type="non-terminal residue" evidence="1">
    <location>
        <position position="147"/>
    </location>
</feature>